<dbReference type="SUPFAM" id="SSF81321">
    <property type="entry name" value="Family A G protein-coupled receptor-like"/>
    <property type="match status" value="1"/>
</dbReference>
<feature type="domain" description="G-protein coupled receptors family 1 profile" evidence="14">
    <location>
        <begin position="41"/>
        <end position="286"/>
    </location>
</feature>
<keyword evidence="15" id="KW-1185">Reference proteome</keyword>
<keyword evidence="10 12" id="KW-0675">Receptor</keyword>
<evidence type="ECO:0000256" key="12">
    <source>
        <dbReference type="RuleBase" id="RU000688"/>
    </source>
</evidence>
<evidence type="ECO:0000256" key="13">
    <source>
        <dbReference type="RuleBase" id="RU363047"/>
    </source>
</evidence>
<feature type="transmembrane region" description="Helical" evidence="13">
    <location>
        <begin position="268"/>
        <end position="286"/>
    </location>
</feature>
<keyword evidence="7 13" id="KW-1133">Transmembrane helix</keyword>
<feature type="transmembrane region" description="Helical" evidence="13">
    <location>
        <begin position="91"/>
        <end position="120"/>
    </location>
</feature>
<evidence type="ECO:0000313" key="16">
    <source>
        <dbReference type="RefSeq" id="XP_034278673.1"/>
    </source>
</evidence>
<dbReference type="InterPro" id="IPR000725">
    <property type="entry name" value="Olfact_rcpt"/>
</dbReference>
<evidence type="ECO:0000256" key="6">
    <source>
        <dbReference type="ARBA" id="ARBA00022725"/>
    </source>
</evidence>
<dbReference type="GO" id="GO:0004984">
    <property type="term" value="F:olfactory receptor activity"/>
    <property type="evidence" value="ECO:0007669"/>
    <property type="project" value="InterPro"/>
</dbReference>
<keyword evidence="3 13" id="KW-1003">Cell membrane</keyword>
<dbReference type="Proteomes" id="UP001652622">
    <property type="component" value="Unplaced"/>
</dbReference>
<gene>
    <name evidence="16" type="primary">LOC117668724</name>
</gene>
<dbReference type="Pfam" id="PF13853">
    <property type="entry name" value="7tm_4"/>
    <property type="match status" value="1"/>
</dbReference>
<evidence type="ECO:0000256" key="7">
    <source>
        <dbReference type="ARBA" id="ARBA00022989"/>
    </source>
</evidence>
<dbReference type="PRINTS" id="PR00237">
    <property type="entry name" value="GPCRRHODOPSN"/>
</dbReference>
<dbReference type="InParanoid" id="A0A6P9C323"/>
<dbReference type="InterPro" id="IPR050516">
    <property type="entry name" value="Olfactory_GPCR"/>
</dbReference>
<feature type="transmembrane region" description="Helical" evidence="13">
    <location>
        <begin position="199"/>
        <end position="224"/>
    </location>
</feature>
<evidence type="ECO:0000256" key="8">
    <source>
        <dbReference type="ARBA" id="ARBA00023040"/>
    </source>
</evidence>
<keyword evidence="11 12" id="KW-0807">Transducer</keyword>
<keyword evidence="4 13" id="KW-0716">Sensory transduction</keyword>
<dbReference type="InterPro" id="IPR017452">
    <property type="entry name" value="GPCR_Rhodpsn_7TM"/>
</dbReference>
<evidence type="ECO:0000256" key="5">
    <source>
        <dbReference type="ARBA" id="ARBA00022692"/>
    </source>
</evidence>
<dbReference type="GeneID" id="117668724"/>
<dbReference type="OMA" id="ILMNTRY"/>
<evidence type="ECO:0000313" key="15">
    <source>
        <dbReference type="Proteomes" id="UP001652622"/>
    </source>
</evidence>
<evidence type="ECO:0000256" key="1">
    <source>
        <dbReference type="ARBA" id="ARBA00002936"/>
    </source>
</evidence>
<dbReference type="GO" id="GO:0004930">
    <property type="term" value="F:G protein-coupled receptor activity"/>
    <property type="evidence" value="ECO:0007669"/>
    <property type="project" value="UniProtKB-KW"/>
</dbReference>
<feature type="transmembrane region" description="Helical" evidence="13">
    <location>
        <begin position="236"/>
        <end position="256"/>
    </location>
</feature>
<dbReference type="InterPro" id="IPR000276">
    <property type="entry name" value="GPCR_Rhodpsn"/>
</dbReference>
<evidence type="ECO:0000256" key="9">
    <source>
        <dbReference type="ARBA" id="ARBA00023136"/>
    </source>
</evidence>
<organism evidence="15 16">
    <name type="scientific">Pantherophis guttatus</name>
    <name type="common">Corn snake</name>
    <name type="synonym">Elaphe guttata</name>
    <dbReference type="NCBI Taxonomy" id="94885"/>
    <lineage>
        <taxon>Eukaryota</taxon>
        <taxon>Metazoa</taxon>
        <taxon>Chordata</taxon>
        <taxon>Craniata</taxon>
        <taxon>Vertebrata</taxon>
        <taxon>Euteleostomi</taxon>
        <taxon>Lepidosauria</taxon>
        <taxon>Squamata</taxon>
        <taxon>Bifurcata</taxon>
        <taxon>Unidentata</taxon>
        <taxon>Episquamata</taxon>
        <taxon>Toxicofera</taxon>
        <taxon>Serpentes</taxon>
        <taxon>Colubroidea</taxon>
        <taxon>Colubridae</taxon>
        <taxon>Colubrinae</taxon>
        <taxon>Pantherophis</taxon>
    </lineage>
</organism>
<dbReference type="GO" id="GO:0005886">
    <property type="term" value="C:plasma membrane"/>
    <property type="evidence" value="ECO:0007669"/>
    <property type="project" value="UniProtKB-SubCell"/>
</dbReference>
<comment type="subcellular location">
    <subcellularLocation>
        <location evidence="2 13">Cell membrane</location>
        <topology evidence="2 13">Multi-pass membrane protein</topology>
    </subcellularLocation>
</comment>
<keyword evidence="8 12" id="KW-0297">G-protein coupled receptor</keyword>
<dbReference type="PROSITE" id="PS50262">
    <property type="entry name" value="G_PROTEIN_RECEP_F1_2"/>
    <property type="match status" value="1"/>
</dbReference>
<evidence type="ECO:0000256" key="11">
    <source>
        <dbReference type="ARBA" id="ARBA00023224"/>
    </source>
</evidence>
<protein>
    <recommendedName>
        <fullName evidence="13">Olfactory receptor</fullName>
    </recommendedName>
</protein>
<evidence type="ECO:0000256" key="2">
    <source>
        <dbReference type="ARBA" id="ARBA00004651"/>
    </source>
</evidence>
<dbReference type="CDD" id="cd15227">
    <property type="entry name" value="7tmA_OR14-like"/>
    <property type="match status" value="1"/>
</dbReference>
<feature type="transmembrane region" description="Helical" evidence="13">
    <location>
        <begin position="141"/>
        <end position="164"/>
    </location>
</feature>
<name>A0A6P9C323_PANGU</name>
<keyword evidence="5 12" id="KW-0812">Transmembrane</keyword>
<dbReference type="KEGG" id="pgut:117668724"/>
<dbReference type="RefSeq" id="XP_034278673.1">
    <property type="nucleotide sequence ID" value="XM_034422782.1"/>
</dbReference>
<comment type="function">
    <text evidence="1">Odorant receptor.</text>
</comment>
<dbReference type="FunFam" id="1.20.1070.10:FF:000037">
    <property type="entry name" value="Olfactory receptor"/>
    <property type="match status" value="1"/>
</dbReference>
<keyword evidence="6 13" id="KW-0552">Olfaction</keyword>
<evidence type="ECO:0000256" key="4">
    <source>
        <dbReference type="ARBA" id="ARBA00022606"/>
    </source>
</evidence>
<accession>A0A6P9C323</accession>
<evidence type="ECO:0000256" key="10">
    <source>
        <dbReference type="ARBA" id="ARBA00023170"/>
    </source>
</evidence>
<reference evidence="16" key="1">
    <citation type="submission" date="2025-08" db="UniProtKB">
        <authorList>
            <consortium name="RefSeq"/>
        </authorList>
    </citation>
    <scope>IDENTIFICATION</scope>
    <source>
        <tissue evidence="16">Blood</tissue>
    </source>
</reference>
<dbReference type="Gene3D" id="1.20.1070.10">
    <property type="entry name" value="Rhodopsin 7-helix transmembrane proteins"/>
    <property type="match status" value="1"/>
</dbReference>
<proteinExistence type="inferred from homology"/>
<dbReference type="PRINTS" id="PR00245">
    <property type="entry name" value="OLFACTORYR"/>
</dbReference>
<keyword evidence="9 13" id="KW-0472">Membrane</keyword>
<dbReference type="AlphaFoldDB" id="A0A6P9C323"/>
<feature type="transmembrane region" description="Helical" evidence="13">
    <location>
        <begin position="58"/>
        <end position="79"/>
    </location>
</feature>
<evidence type="ECO:0000259" key="14">
    <source>
        <dbReference type="PROSITE" id="PS50262"/>
    </source>
</evidence>
<dbReference type="PROSITE" id="PS00237">
    <property type="entry name" value="G_PROTEIN_RECEP_F1_1"/>
    <property type="match status" value="1"/>
</dbReference>
<sequence length="318" mass="36953">MHNQSTNYRYYFLLMEFSEVQEQQLLYFFIFLVMYFAVLTGNFLIIFAIIFNHHLHTPMYFFLLNLAIQDLVAISVILPKSMANILMNTRYISYFGCICQVFFLVFFLGSDLWLLTVMAYDRYIAICNPLQYKQIMNKQACIYMILAVWISSLLNGLLNTYFIFGTSFCSNMINQFFCEIPKLLKLSCTGINKNEIKVLMVMSALAFVCFFFILYTYVFIFTAVLKIHSLEGRKKAVSTCLPHLIVVSIFLFSGFFAHLKPSSTSLDFISTLLYCIAPPFLNPIIYSMRNRDIKIALSKVLNIRKMYKKISNIKCISG</sequence>
<feature type="transmembrane region" description="Helical" evidence="13">
    <location>
        <begin position="25"/>
        <end position="51"/>
    </location>
</feature>
<evidence type="ECO:0000256" key="3">
    <source>
        <dbReference type="ARBA" id="ARBA00022475"/>
    </source>
</evidence>
<dbReference type="PANTHER" id="PTHR26452">
    <property type="entry name" value="OLFACTORY RECEPTOR"/>
    <property type="match status" value="1"/>
</dbReference>
<comment type="similarity">
    <text evidence="12">Belongs to the G-protein coupled receptor 1 family.</text>
</comment>